<dbReference type="InterPro" id="IPR053037">
    <property type="entry name" value="Pericyclase_pydY-like"/>
</dbReference>
<dbReference type="EMBL" id="KQ030510">
    <property type="protein sequence ID" value="KJZ76594.1"/>
    <property type="molecule type" value="Genomic_DNA"/>
</dbReference>
<evidence type="ECO:0000313" key="2">
    <source>
        <dbReference type="Proteomes" id="UP000054481"/>
    </source>
</evidence>
<evidence type="ECO:0000313" key="1">
    <source>
        <dbReference type="EMBL" id="KJZ76594.1"/>
    </source>
</evidence>
<evidence type="ECO:0008006" key="3">
    <source>
        <dbReference type="Google" id="ProtNLM"/>
    </source>
</evidence>
<reference evidence="1 2" key="1">
    <citation type="journal article" date="2014" name="Genome Biol. Evol.">
        <title>Comparative genomics and transcriptomics analyses reveal divergent lifestyle features of nematode endoparasitic fungus Hirsutella minnesotensis.</title>
        <authorList>
            <person name="Lai Y."/>
            <person name="Liu K."/>
            <person name="Zhang X."/>
            <person name="Zhang X."/>
            <person name="Li K."/>
            <person name="Wang N."/>
            <person name="Shu C."/>
            <person name="Wu Y."/>
            <person name="Wang C."/>
            <person name="Bushley K.E."/>
            <person name="Xiang M."/>
            <person name="Liu X."/>
        </authorList>
    </citation>
    <scope>NUCLEOTIDE SEQUENCE [LARGE SCALE GENOMIC DNA]</scope>
    <source>
        <strain evidence="1 2">3608</strain>
    </source>
</reference>
<proteinExistence type="predicted"/>
<keyword evidence="2" id="KW-1185">Reference proteome</keyword>
<dbReference type="PANTHER" id="PTHR38115:SF1">
    <property type="entry name" value="LIPOCALIN-LIKE DOMAIN-CONTAINING PROTEIN"/>
    <property type="match status" value="1"/>
</dbReference>
<protein>
    <recommendedName>
        <fullName evidence="3">Lipocalin-like domain-containing protein</fullName>
    </recommendedName>
</protein>
<organism evidence="1 2">
    <name type="scientific">Hirsutella minnesotensis 3608</name>
    <dbReference type="NCBI Taxonomy" id="1043627"/>
    <lineage>
        <taxon>Eukaryota</taxon>
        <taxon>Fungi</taxon>
        <taxon>Dikarya</taxon>
        <taxon>Ascomycota</taxon>
        <taxon>Pezizomycotina</taxon>
        <taxon>Sordariomycetes</taxon>
        <taxon>Hypocreomycetidae</taxon>
        <taxon>Hypocreales</taxon>
        <taxon>Ophiocordycipitaceae</taxon>
        <taxon>Hirsutella</taxon>
    </lineage>
</organism>
<gene>
    <name evidence="1" type="ORF">HIM_03930</name>
</gene>
<name>A0A0F8A676_9HYPO</name>
<sequence>MAAPANKTIKDLNGKWVLNKKLSDSPDEGLALQGIGFLLRKTIGLATITITVKEYEGPPKPPSTADGTFTHIDFEQSASGLSSTKEERCLDNQPRSHSDWLFGDVEGRSRFVRLADVDDAFLSKGWDGAADQDFVHSRGVNEKNGWEATQVWGFQTVNGERRFCRNILITKGDKRAEFRFVYDFSE</sequence>
<dbReference type="AlphaFoldDB" id="A0A0F8A676"/>
<dbReference type="OrthoDB" id="425354at2759"/>
<dbReference type="PANTHER" id="PTHR38115">
    <property type="entry name" value="LIPOCALIN-LIKE DOMAIN-CONTAINING PROTEIN"/>
    <property type="match status" value="1"/>
</dbReference>
<accession>A0A0F8A676</accession>
<dbReference type="Proteomes" id="UP000054481">
    <property type="component" value="Unassembled WGS sequence"/>
</dbReference>